<dbReference type="SMART" id="SM00433">
    <property type="entry name" value="TOP2c"/>
    <property type="match status" value="1"/>
</dbReference>
<accession>A0A6H3FF27</accession>
<dbReference type="EC" id="5.6.2.2" evidence="10"/>
<dbReference type="Pfam" id="PF01751">
    <property type="entry name" value="Toprim"/>
    <property type="match status" value="1"/>
</dbReference>
<dbReference type="PROSITE" id="PS50880">
    <property type="entry name" value="TOPRIM"/>
    <property type="match status" value="1"/>
</dbReference>
<evidence type="ECO:0000313" key="12">
    <source>
        <dbReference type="EMBL" id="TBH80750.1"/>
    </source>
</evidence>
<dbReference type="InterPro" id="IPR011557">
    <property type="entry name" value="GyrB"/>
</dbReference>
<feature type="site" description="Interaction with DNA" evidence="10">
    <location>
        <position position="455"/>
    </location>
</feature>
<dbReference type="HAMAP" id="MF_01898">
    <property type="entry name" value="GyrB"/>
    <property type="match status" value="1"/>
</dbReference>
<dbReference type="GO" id="GO:0005737">
    <property type="term" value="C:cytoplasm"/>
    <property type="evidence" value="ECO:0007669"/>
    <property type="project" value="UniProtKB-SubCell"/>
</dbReference>
<keyword evidence="4 10" id="KW-0547">Nucleotide-binding</keyword>
<evidence type="ECO:0000256" key="5">
    <source>
        <dbReference type="ARBA" id="ARBA00022840"/>
    </source>
</evidence>
<dbReference type="InterPro" id="IPR000565">
    <property type="entry name" value="Topo_IIA_B"/>
</dbReference>
<dbReference type="CDD" id="cd00822">
    <property type="entry name" value="TopoII_Trans_DNA_gyrase"/>
    <property type="match status" value="1"/>
</dbReference>
<comment type="miscellaneous">
    <text evidence="10">Few gyrases are as efficient as E.coli at forming negative supercoils. Not all organisms have 2 type II topoisomerases; in organisms with a single type II topoisomerase this enzyme also has to decatenate newly replicated chromosomes.</text>
</comment>
<comment type="function">
    <text evidence="10">A type II topoisomerase that negatively supercoils closed circular double-stranded (ds) DNA in an ATP-dependent manner to modulate DNA topology and maintain chromosomes in an underwound state. Negative supercoiling favors strand separation, and DNA replication, transcription, recombination and repair, all of which involve strand separation. Also able to catalyze the interconversion of other topological isomers of dsDNA rings, including catenanes and knotted rings. Type II topoisomerases break and join 2 DNA strands simultaneously in an ATP-dependent manner.</text>
</comment>
<dbReference type="InterPro" id="IPR034160">
    <property type="entry name" value="TOPRIM_GyrB"/>
</dbReference>
<evidence type="ECO:0000256" key="10">
    <source>
        <dbReference type="HAMAP-Rule" id="MF_01898"/>
    </source>
</evidence>
<dbReference type="GO" id="GO:0005694">
    <property type="term" value="C:chromosome"/>
    <property type="evidence" value="ECO:0007669"/>
    <property type="project" value="InterPro"/>
</dbReference>
<dbReference type="Gene3D" id="3.30.230.10">
    <property type="match status" value="1"/>
</dbReference>
<sequence>MAPDTSGNGGYNASSITILEGLSAVRKRPAMYIGSTDGRGLHHLVYEVVDNSIDEAMAGYCSHITVILHADNSVTVRDDGRGIPVDLHPKEGVPAVQVVMTKLHAGGKFDNSSYKVSGGLHGVGVSCVNALSEELTVTVRRDGKRYRQHYSRGVPQDELAVISEGVEGHGTTVTFRPDEEIFEVLEFSYETLKKRFEELAYLNKGLTIECVDERTGENHMFHAEGGIRQFVGDLNSGEQGIHPIIFGEGMVDNVTVDFALQYNAGYKENILTFANNIRTKEGGTHLVGFRTALTRAINAYIKSQPDLSKKMKNTALSGDDVREGLTAVVSVKLPQPQFEGQTKTKLGNSEVAGLVAGVVYDRLNVYFEENPKDIRLIIDKAVDAARARDAARRAKELVRRKGALSDNALPGKLADCQSKDPGESELFIVEGDSAGGSAKQGRNPKNQAILPLRGKILNTERTRFDRMLANKEVKALITAMGAGIGEEDTDLDKLRYHKIIIMTDADVDGAHIRTLLLTFFFRQYQEMVERGFVYIAQPPLYRVHNSRMERFIKDDPELNEFLLSRVSEDVAVLAANGKVYSGKVMVELMERIEKLENRINDAELGGNPRELFLTLVTYSRQIDPELLQNKDEDLLRWLNEHDYMLTLEREQSEDEEERLFAVFENSGGHHTRRGMEFFNSRLYRQTWQMFDDLRQECGGLNFRLRRKDGEAEAESLFALMGMVLDEARKGINIQRYKGLGEMNPEQLWVTTMNPENRVLLQVSVEDANEASDAFEELMGDRVEPRREFIERNALAVHDLDI</sequence>
<keyword evidence="5 10" id="KW-0067">ATP-binding</keyword>
<feature type="domain" description="Toprim" evidence="11">
    <location>
        <begin position="424"/>
        <end position="539"/>
    </location>
</feature>
<dbReference type="AlphaFoldDB" id="A0A6H3FF27"/>
<comment type="subcellular location">
    <subcellularLocation>
        <location evidence="10">Cytoplasm</location>
    </subcellularLocation>
</comment>
<comment type="cofactor">
    <cofactor evidence="10">
        <name>Mg(2+)</name>
        <dbReference type="ChEBI" id="CHEBI:18420"/>
    </cofactor>
    <cofactor evidence="10">
        <name>Mn(2+)</name>
        <dbReference type="ChEBI" id="CHEBI:29035"/>
    </cofactor>
    <cofactor evidence="10">
        <name>Ca(2+)</name>
        <dbReference type="ChEBI" id="CHEBI:29108"/>
    </cofactor>
    <text evidence="10">Binds two Mg(2+) per subunit. The magnesium ions form salt bridges with both the protein and the DNA. Can also accept other divalent metal cations, such as Mn(2+) or Ca(2+).</text>
</comment>
<dbReference type="SMART" id="SM00387">
    <property type="entry name" value="HATPase_c"/>
    <property type="match status" value="1"/>
</dbReference>
<dbReference type="GO" id="GO:0006261">
    <property type="term" value="P:DNA-templated DNA replication"/>
    <property type="evidence" value="ECO:0007669"/>
    <property type="project" value="UniProtKB-UniRule"/>
</dbReference>
<evidence type="ECO:0000256" key="4">
    <source>
        <dbReference type="ARBA" id="ARBA00022741"/>
    </source>
</evidence>
<comment type="similarity">
    <text evidence="2 10">Belongs to the type II topoisomerase GyrB family.</text>
</comment>
<feature type="binding site" evidence="10">
    <location>
        <position position="504"/>
    </location>
    <ligand>
        <name>Mg(2+)</name>
        <dbReference type="ChEBI" id="CHEBI:18420"/>
        <label>1</label>
        <note>catalytic</note>
    </ligand>
</feature>
<comment type="catalytic activity">
    <reaction evidence="1 10">
        <text>ATP-dependent breakage, passage and rejoining of double-stranded DNA.</text>
        <dbReference type="EC" id="5.6.2.2"/>
    </reaction>
</comment>
<dbReference type="Pfam" id="PF02518">
    <property type="entry name" value="HATPase_c"/>
    <property type="match status" value="1"/>
</dbReference>
<dbReference type="FunFam" id="3.30.230.10:FF:000005">
    <property type="entry name" value="DNA gyrase subunit B"/>
    <property type="match status" value="1"/>
</dbReference>
<keyword evidence="8" id="KW-0238">DNA-binding</keyword>
<dbReference type="NCBIfam" id="TIGR01059">
    <property type="entry name" value="gyrB"/>
    <property type="match status" value="1"/>
</dbReference>
<dbReference type="InterPro" id="IPR020568">
    <property type="entry name" value="Ribosomal_Su5_D2-typ_SF"/>
</dbReference>
<evidence type="ECO:0000256" key="1">
    <source>
        <dbReference type="ARBA" id="ARBA00000185"/>
    </source>
</evidence>
<dbReference type="NCBIfam" id="NF004189">
    <property type="entry name" value="PRK05644.1"/>
    <property type="match status" value="1"/>
</dbReference>
<dbReference type="NCBIfam" id="NF011501">
    <property type="entry name" value="PRK14939.1"/>
    <property type="match status" value="1"/>
</dbReference>
<comment type="caution">
    <text evidence="12">The sequence shown here is derived from an EMBL/GenBank/DDBJ whole genome shotgun (WGS) entry which is preliminary data.</text>
</comment>
<gene>
    <name evidence="10 12" type="primary">gyrB</name>
    <name evidence="12" type="ORF">EB812_03980</name>
</gene>
<dbReference type="PRINTS" id="PR01159">
    <property type="entry name" value="DNAGYRASEB"/>
</dbReference>
<dbReference type="GO" id="GO:0003677">
    <property type="term" value="F:DNA binding"/>
    <property type="evidence" value="ECO:0007669"/>
    <property type="project" value="UniProtKB-KW"/>
</dbReference>
<evidence type="ECO:0000259" key="11">
    <source>
        <dbReference type="PROSITE" id="PS50880"/>
    </source>
</evidence>
<dbReference type="InterPro" id="IPR001241">
    <property type="entry name" value="Topo_IIA"/>
</dbReference>
<comment type="subunit">
    <text evidence="10">Heterotetramer, composed of two GyrA and two GyrB chains. In the heterotetramer, GyrA contains the active site tyrosine that forms a transient covalent intermediate with DNA, while GyrB binds cofactors and catalyzes ATP hydrolysis.</text>
</comment>
<organism evidence="12 13">
    <name type="scientific">Desulfovibrio legallii</name>
    <dbReference type="NCBI Taxonomy" id="571438"/>
    <lineage>
        <taxon>Bacteria</taxon>
        <taxon>Pseudomonadati</taxon>
        <taxon>Thermodesulfobacteriota</taxon>
        <taxon>Desulfovibrionia</taxon>
        <taxon>Desulfovibrionales</taxon>
        <taxon>Desulfovibrionaceae</taxon>
        <taxon>Desulfovibrio</taxon>
    </lineage>
</organism>
<reference evidence="12 13" key="1">
    <citation type="submission" date="2018-12" db="EMBL/GenBank/DDBJ databases">
        <title>First genome draft of Desulfovibrio legallis sp. nov.</title>
        <authorList>
            <person name="Ben Dhia O."/>
            <person name="Najjari A."/>
            <person name="Ferjani R."/>
            <person name="Fhoula I."/>
            <person name="Fardeau M.-L."/>
            <person name="Boudabbous A."/>
            <person name="Ouzari H.I."/>
        </authorList>
    </citation>
    <scope>NUCLEOTIDE SEQUENCE [LARGE SCALE GENOMIC DNA]</scope>
    <source>
        <strain evidence="12 13">H1T</strain>
    </source>
</reference>
<feature type="binding site" evidence="10">
    <location>
        <position position="430"/>
    </location>
    <ligand>
        <name>Mg(2+)</name>
        <dbReference type="ChEBI" id="CHEBI:18420"/>
        <label>1</label>
        <note>catalytic</note>
    </ligand>
</feature>
<dbReference type="Pfam" id="PF00204">
    <property type="entry name" value="DNA_gyraseB"/>
    <property type="match status" value="1"/>
</dbReference>
<dbReference type="CDD" id="cd03366">
    <property type="entry name" value="TOPRIM_TopoIIA_GyrB"/>
    <property type="match status" value="1"/>
</dbReference>
<evidence type="ECO:0000256" key="2">
    <source>
        <dbReference type="ARBA" id="ARBA00010708"/>
    </source>
</evidence>
<dbReference type="InterPro" id="IPR006171">
    <property type="entry name" value="TOPRIM_dom"/>
</dbReference>
<name>A0A6H3FF27_9BACT</name>
<dbReference type="SUPFAM" id="SSF55874">
    <property type="entry name" value="ATPase domain of HSP90 chaperone/DNA topoisomerase II/histidine kinase"/>
    <property type="match status" value="1"/>
</dbReference>
<dbReference type="GO" id="GO:0003918">
    <property type="term" value="F:DNA topoisomerase type II (double strand cut, ATP-hydrolyzing) activity"/>
    <property type="evidence" value="ECO:0007669"/>
    <property type="project" value="UniProtKB-UniRule"/>
</dbReference>
<dbReference type="InterPro" id="IPR036890">
    <property type="entry name" value="HATPase_C_sf"/>
</dbReference>
<dbReference type="InterPro" id="IPR013506">
    <property type="entry name" value="Topo_IIA_bsu_dom2"/>
</dbReference>
<dbReference type="InterPro" id="IPR014721">
    <property type="entry name" value="Ribsml_uS5_D2-typ_fold_subgr"/>
</dbReference>
<dbReference type="PROSITE" id="PS00177">
    <property type="entry name" value="TOPOISOMERASE_II"/>
    <property type="match status" value="1"/>
</dbReference>
<keyword evidence="9 10" id="KW-0413">Isomerase</keyword>
<dbReference type="PANTHER" id="PTHR45866">
    <property type="entry name" value="DNA GYRASE/TOPOISOMERASE SUBUNIT B"/>
    <property type="match status" value="1"/>
</dbReference>
<dbReference type="RefSeq" id="WP_118229340.1">
    <property type="nucleotide sequence ID" value="NZ_DBFBQU010000290.1"/>
</dbReference>
<dbReference type="InterPro" id="IPR013759">
    <property type="entry name" value="Topo_IIA_B_C"/>
</dbReference>
<keyword evidence="6 10" id="KW-0460">Magnesium</keyword>
<dbReference type="GO" id="GO:0046872">
    <property type="term" value="F:metal ion binding"/>
    <property type="evidence" value="ECO:0007669"/>
    <property type="project" value="UniProtKB-KW"/>
</dbReference>
<feature type="binding site" evidence="10">
    <location>
        <position position="506"/>
    </location>
    <ligand>
        <name>Mg(2+)</name>
        <dbReference type="ChEBI" id="CHEBI:18420"/>
        <label>2</label>
    </ligand>
</feature>
<proteinExistence type="inferred from homology"/>
<dbReference type="PRINTS" id="PR00418">
    <property type="entry name" value="TPI2FAMILY"/>
</dbReference>
<keyword evidence="10" id="KW-0963">Cytoplasm</keyword>
<dbReference type="FunFam" id="3.30.565.10:FF:000002">
    <property type="entry name" value="DNA gyrase subunit B"/>
    <property type="match status" value="1"/>
</dbReference>
<keyword evidence="3 10" id="KW-0479">Metal-binding</keyword>
<evidence type="ECO:0000256" key="9">
    <source>
        <dbReference type="ARBA" id="ARBA00023235"/>
    </source>
</evidence>
<dbReference type="InterPro" id="IPR013760">
    <property type="entry name" value="Topo_IIA-like_dom_sf"/>
</dbReference>
<dbReference type="PANTHER" id="PTHR45866:SF1">
    <property type="entry name" value="DNA GYRASE SUBUNIT B, MITOCHONDRIAL"/>
    <property type="match status" value="1"/>
</dbReference>
<evidence type="ECO:0000256" key="8">
    <source>
        <dbReference type="ARBA" id="ARBA00023125"/>
    </source>
</evidence>
<dbReference type="SUPFAM" id="SSF56719">
    <property type="entry name" value="Type II DNA topoisomerase"/>
    <property type="match status" value="1"/>
</dbReference>
<dbReference type="CDD" id="cd16928">
    <property type="entry name" value="HATPase_GyrB-like"/>
    <property type="match status" value="1"/>
</dbReference>
<keyword evidence="13" id="KW-1185">Reference proteome</keyword>
<dbReference type="Pfam" id="PF00986">
    <property type="entry name" value="DNA_gyraseB_C"/>
    <property type="match status" value="1"/>
</dbReference>
<dbReference type="Gene3D" id="3.40.50.670">
    <property type="match status" value="2"/>
</dbReference>
<dbReference type="InterPro" id="IPR003594">
    <property type="entry name" value="HATPase_dom"/>
</dbReference>
<keyword evidence="7 10" id="KW-0799">Topoisomerase</keyword>
<dbReference type="InterPro" id="IPR002288">
    <property type="entry name" value="DNA_gyrase_B_C"/>
</dbReference>
<feature type="site" description="Interaction with DNA" evidence="10">
    <location>
        <position position="458"/>
    </location>
</feature>
<evidence type="ECO:0000256" key="6">
    <source>
        <dbReference type="ARBA" id="ARBA00022842"/>
    </source>
</evidence>
<dbReference type="Gene3D" id="3.30.565.10">
    <property type="entry name" value="Histidine kinase-like ATPase, C-terminal domain"/>
    <property type="match status" value="1"/>
</dbReference>
<dbReference type="FunFam" id="3.40.50.670:FF:000001">
    <property type="entry name" value="DNA topoisomerase 2"/>
    <property type="match status" value="1"/>
</dbReference>
<evidence type="ECO:0000256" key="3">
    <source>
        <dbReference type="ARBA" id="ARBA00022723"/>
    </source>
</evidence>
<dbReference type="GO" id="GO:0005524">
    <property type="term" value="F:ATP binding"/>
    <property type="evidence" value="ECO:0007669"/>
    <property type="project" value="UniProtKB-UniRule"/>
</dbReference>
<dbReference type="GO" id="GO:0006265">
    <property type="term" value="P:DNA topological change"/>
    <property type="evidence" value="ECO:0007669"/>
    <property type="project" value="UniProtKB-UniRule"/>
</dbReference>
<evidence type="ECO:0000256" key="7">
    <source>
        <dbReference type="ARBA" id="ARBA00023029"/>
    </source>
</evidence>
<dbReference type="InterPro" id="IPR018522">
    <property type="entry name" value="TopoIIA_CS"/>
</dbReference>
<evidence type="ECO:0000313" key="13">
    <source>
        <dbReference type="Proteomes" id="UP000292919"/>
    </source>
</evidence>
<protein>
    <recommendedName>
        <fullName evidence="10">DNA gyrase subunit B</fullName>
        <ecNumber evidence="10">5.6.2.2</ecNumber>
    </recommendedName>
</protein>
<dbReference type="EMBL" id="SIXC01000004">
    <property type="protein sequence ID" value="TBH80750.1"/>
    <property type="molecule type" value="Genomic_DNA"/>
</dbReference>
<dbReference type="Proteomes" id="UP000292919">
    <property type="component" value="Unassembled WGS sequence"/>
</dbReference>
<feature type="binding site" evidence="10">
    <location>
        <position position="504"/>
    </location>
    <ligand>
        <name>Mg(2+)</name>
        <dbReference type="ChEBI" id="CHEBI:18420"/>
        <label>2</label>
    </ligand>
</feature>
<dbReference type="SUPFAM" id="SSF54211">
    <property type="entry name" value="Ribosomal protein S5 domain 2-like"/>
    <property type="match status" value="1"/>
</dbReference>